<organism evidence="2">
    <name type="scientific">marine sediment metagenome</name>
    <dbReference type="NCBI Taxonomy" id="412755"/>
    <lineage>
        <taxon>unclassified sequences</taxon>
        <taxon>metagenomes</taxon>
        <taxon>ecological metagenomes</taxon>
    </lineage>
</organism>
<reference evidence="2" key="1">
    <citation type="journal article" date="2015" name="Nature">
        <title>Complex archaea that bridge the gap between prokaryotes and eukaryotes.</title>
        <authorList>
            <person name="Spang A."/>
            <person name="Saw J.H."/>
            <person name="Jorgensen S.L."/>
            <person name="Zaremba-Niedzwiedzka K."/>
            <person name="Martijn J."/>
            <person name="Lind A.E."/>
            <person name="van Eijk R."/>
            <person name="Schleper C."/>
            <person name="Guy L."/>
            <person name="Ettema T.J."/>
        </authorList>
    </citation>
    <scope>NUCLEOTIDE SEQUENCE</scope>
</reference>
<proteinExistence type="predicted"/>
<accession>A0A0F9S878</accession>
<dbReference type="EMBL" id="LAZR01002792">
    <property type="protein sequence ID" value="KKN25568.1"/>
    <property type="molecule type" value="Genomic_DNA"/>
</dbReference>
<keyword evidence="1" id="KW-0472">Membrane</keyword>
<protein>
    <recommendedName>
        <fullName evidence="3">Chemotaxis methyl-accepting receptor HlyB-like 4HB MCP domain-containing protein</fullName>
    </recommendedName>
</protein>
<comment type="caution">
    <text evidence="2">The sequence shown here is derived from an EMBL/GenBank/DDBJ whole genome shotgun (WGS) entry which is preliminary data.</text>
</comment>
<gene>
    <name evidence="2" type="ORF">LCGC14_0883520</name>
</gene>
<evidence type="ECO:0000313" key="2">
    <source>
        <dbReference type="EMBL" id="KKN25568.1"/>
    </source>
</evidence>
<dbReference type="AlphaFoldDB" id="A0A0F9S878"/>
<evidence type="ECO:0008006" key="3">
    <source>
        <dbReference type="Google" id="ProtNLM"/>
    </source>
</evidence>
<feature type="transmembrane region" description="Helical" evidence="1">
    <location>
        <begin position="12"/>
        <end position="34"/>
    </location>
</feature>
<evidence type="ECO:0000256" key="1">
    <source>
        <dbReference type="SAM" id="Phobius"/>
    </source>
</evidence>
<keyword evidence="1" id="KW-1133">Transmembrane helix</keyword>
<keyword evidence="1" id="KW-0812">Transmembrane</keyword>
<name>A0A0F9S878_9ZZZZ</name>
<sequence length="116" mass="13664">MEVSIKMKFKITISIIASIVILVALAFGLEFLGLHWMRFFEPRRENIRREVFEQTKSYTHGKIQDLAKYYEEYQKANTIADKEAVASIIKIRFAEFDSDKIQSQPLKQFLIKIRGF</sequence>